<dbReference type="Proteomes" id="UP001595455">
    <property type="component" value="Unassembled WGS sequence"/>
</dbReference>
<dbReference type="EMBL" id="JBHRSF010000034">
    <property type="protein sequence ID" value="MFC2995629.1"/>
    <property type="molecule type" value="Genomic_DNA"/>
</dbReference>
<organism evidence="9 10">
    <name type="scientific">Acinetobacter sichuanensis</name>
    <dbReference type="NCBI Taxonomy" id="2136183"/>
    <lineage>
        <taxon>Bacteria</taxon>
        <taxon>Pseudomonadati</taxon>
        <taxon>Pseudomonadota</taxon>
        <taxon>Gammaproteobacteria</taxon>
        <taxon>Moraxellales</taxon>
        <taxon>Moraxellaceae</taxon>
        <taxon>Acinetobacter</taxon>
    </lineage>
</organism>
<feature type="transmembrane region" description="Helical" evidence="6">
    <location>
        <begin position="59"/>
        <end position="80"/>
    </location>
</feature>
<name>A0A371YMZ5_9GAMM</name>
<feature type="transmembrane region" description="Helical" evidence="6">
    <location>
        <begin position="236"/>
        <end position="256"/>
    </location>
</feature>
<feature type="transmembrane region" description="Helical" evidence="6">
    <location>
        <begin position="6"/>
        <end position="21"/>
    </location>
</feature>
<evidence type="ECO:0000256" key="5">
    <source>
        <dbReference type="ARBA" id="ARBA00023136"/>
    </source>
</evidence>
<dbReference type="RefSeq" id="WP_107009022.1">
    <property type="nucleotide sequence ID" value="NZ_JBHRSF010000034.1"/>
</dbReference>
<reference evidence="9 10" key="2">
    <citation type="submission" date="2018-08" db="EMBL/GenBank/DDBJ databases">
        <title>The draft genome of Acinetobacter sichuanensis strain WCHAc060041.</title>
        <authorList>
            <person name="Qin J."/>
            <person name="Feng Y."/>
            <person name="Zong Z."/>
        </authorList>
    </citation>
    <scope>NUCLEOTIDE SEQUENCE [LARGE SCALE GENOMIC DNA]</scope>
    <source>
        <strain evidence="9 10">WCHAc060041</strain>
    </source>
</reference>
<gene>
    <name evidence="8" type="ORF">ACFODO_10180</name>
    <name evidence="9" type="ORF">C9E89_014140</name>
</gene>
<comment type="subcellular location">
    <subcellularLocation>
        <location evidence="1">Membrane</location>
        <topology evidence="1">Multi-pass membrane protein</topology>
    </subcellularLocation>
</comment>
<dbReference type="GO" id="GO:0016020">
    <property type="term" value="C:membrane"/>
    <property type="evidence" value="ECO:0007669"/>
    <property type="project" value="UniProtKB-SubCell"/>
</dbReference>
<keyword evidence="11" id="KW-1185">Reference proteome</keyword>
<accession>A0A371YMZ5</accession>
<protein>
    <submittedName>
        <fullName evidence="9">DMT family transporter</fullName>
    </submittedName>
    <submittedName>
        <fullName evidence="8">EamA family transporter</fullName>
    </submittedName>
</protein>
<feature type="transmembrane region" description="Helical" evidence="6">
    <location>
        <begin position="263"/>
        <end position="282"/>
    </location>
</feature>
<evidence type="ECO:0000256" key="4">
    <source>
        <dbReference type="ARBA" id="ARBA00022989"/>
    </source>
</evidence>
<proteinExistence type="inferred from homology"/>
<dbReference type="PANTHER" id="PTHR32322:SF2">
    <property type="entry name" value="EAMA DOMAIN-CONTAINING PROTEIN"/>
    <property type="match status" value="1"/>
</dbReference>
<feature type="transmembrane region" description="Helical" evidence="6">
    <location>
        <begin position="92"/>
        <end position="109"/>
    </location>
</feature>
<evidence type="ECO:0000313" key="8">
    <source>
        <dbReference type="EMBL" id="MFC2995629.1"/>
    </source>
</evidence>
<evidence type="ECO:0000256" key="3">
    <source>
        <dbReference type="ARBA" id="ARBA00022692"/>
    </source>
</evidence>
<keyword evidence="4 6" id="KW-1133">Transmembrane helix</keyword>
<reference evidence="11" key="3">
    <citation type="journal article" date="2019" name="Int. J. Syst. Evol. Microbiol.">
        <title>The Global Catalogue of Microorganisms (GCM) 10K type strain sequencing project: providing services to taxonomists for standard genome sequencing and annotation.</title>
        <authorList>
            <consortium name="The Broad Institute Genomics Platform"/>
            <consortium name="The Broad Institute Genome Sequencing Center for Infectious Disease"/>
            <person name="Wu L."/>
            <person name="Ma J."/>
        </authorList>
    </citation>
    <scope>NUCLEOTIDE SEQUENCE [LARGE SCALE GENOMIC DNA]</scope>
    <source>
        <strain evidence="11">KCTC 62575</strain>
    </source>
</reference>
<reference evidence="8" key="4">
    <citation type="submission" date="2024-09" db="EMBL/GenBank/DDBJ databases">
        <authorList>
            <person name="Sun Q."/>
            <person name="Mori K."/>
        </authorList>
    </citation>
    <scope>NUCLEOTIDE SEQUENCE</scope>
    <source>
        <strain evidence="8">KCTC 62575</strain>
    </source>
</reference>
<sequence>MELIFSAALCSVLVSILLKIAKNKGYDTLQMIAWNYVIASILSYFWFKPDLAHISILNTPWWLIIVLGVVLPSIFLCLAKSLQTAGILKTELAQRLSVVLSLLAAYFLFQEQFNPLKMVGTILGVVAVLFIVLSQKQSVEHTVEQKGVFFLLSVWIGYALVDILLKYTTSLGLQFAVTLNLMFIAAFIFTIFYLVLKKTQWQSKNVVAGVALGLLNFANITLYVKAHMLLKDSPAIVFAGMNILVVLLGVAAGLIVFKEKLKLFNLVGLFLGLIGVICLALAI</sequence>
<feature type="transmembrane region" description="Helical" evidence="6">
    <location>
        <begin position="206"/>
        <end position="224"/>
    </location>
</feature>
<evidence type="ECO:0000259" key="7">
    <source>
        <dbReference type="Pfam" id="PF00892"/>
    </source>
</evidence>
<dbReference type="Pfam" id="PF00892">
    <property type="entry name" value="EamA"/>
    <property type="match status" value="1"/>
</dbReference>
<dbReference type="Proteomes" id="UP000240957">
    <property type="component" value="Unassembled WGS sequence"/>
</dbReference>
<comment type="caution">
    <text evidence="9">The sequence shown here is derived from an EMBL/GenBank/DDBJ whole genome shotgun (WGS) entry which is preliminary data.</text>
</comment>
<dbReference type="InterPro" id="IPR050638">
    <property type="entry name" value="AA-Vitamin_Transporters"/>
</dbReference>
<reference evidence="8" key="1">
    <citation type="journal article" date="2014" name="Int. J. Syst. Evol. Microbiol.">
        <title>Complete genome of a new Firmicutes species belonging to the dominant human colonic microbiota ('Ruminococcus bicirculans') reveals two chromosomes and a selective capacity to utilize plant glucans.</title>
        <authorList>
            <consortium name="NISC Comparative Sequencing Program"/>
            <person name="Wegmann U."/>
            <person name="Louis P."/>
            <person name="Goesmann A."/>
            <person name="Henrissat B."/>
            <person name="Duncan S.H."/>
            <person name="Flint H.J."/>
        </authorList>
    </citation>
    <scope>NUCLEOTIDE SEQUENCE</scope>
    <source>
        <strain evidence="8">KCTC 62575</strain>
    </source>
</reference>
<evidence type="ECO:0000313" key="9">
    <source>
        <dbReference type="EMBL" id="RFC82858.1"/>
    </source>
</evidence>
<dbReference type="InterPro" id="IPR037185">
    <property type="entry name" value="EmrE-like"/>
</dbReference>
<keyword evidence="5 6" id="KW-0472">Membrane</keyword>
<evidence type="ECO:0000256" key="2">
    <source>
        <dbReference type="ARBA" id="ARBA00007362"/>
    </source>
</evidence>
<comment type="similarity">
    <text evidence="2">Belongs to the EamA transporter family.</text>
</comment>
<evidence type="ECO:0000313" key="11">
    <source>
        <dbReference type="Proteomes" id="UP001595455"/>
    </source>
</evidence>
<evidence type="ECO:0000256" key="1">
    <source>
        <dbReference type="ARBA" id="ARBA00004141"/>
    </source>
</evidence>
<feature type="transmembrane region" description="Helical" evidence="6">
    <location>
        <begin position="28"/>
        <end position="47"/>
    </location>
</feature>
<dbReference type="OrthoDB" id="1524053at2"/>
<feature type="transmembrane region" description="Helical" evidence="6">
    <location>
        <begin position="171"/>
        <end position="194"/>
    </location>
</feature>
<keyword evidence="3 6" id="KW-0812">Transmembrane</keyword>
<feature type="transmembrane region" description="Helical" evidence="6">
    <location>
        <begin position="147"/>
        <end position="165"/>
    </location>
</feature>
<evidence type="ECO:0000313" key="10">
    <source>
        <dbReference type="Proteomes" id="UP000240957"/>
    </source>
</evidence>
<dbReference type="InterPro" id="IPR000620">
    <property type="entry name" value="EamA_dom"/>
</dbReference>
<dbReference type="EMBL" id="PYIX02000025">
    <property type="protein sequence ID" value="RFC82858.1"/>
    <property type="molecule type" value="Genomic_DNA"/>
</dbReference>
<dbReference type="AlphaFoldDB" id="A0A371YMZ5"/>
<feature type="domain" description="EamA" evidence="7">
    <location>
        <begin position="3"/>
        <end position="132"/>
    </location>
</feature>
<evidence type="ECO:0000256" key="6">
    <source>
        <dbReference type="SAM" id="Phobius"/>
    </source>
</evidence>
<dbReference type="Gene3D" id="1.10.3730.20">
    <property type="match status" value="1"/>
</dbReference>
<feature type="transmembrane region" description="Helical" evidence="6">
    <location>
        <begin position="115"/>
        <end position="135"/>
    </location>
</feature>
<dbReference type="PANTHER" id="PTHR32322">
    <property type="entry name" value="INNER MEMBRANE TRANSPORTER"/>
    <property type="match status" value="1"/>
</dbReference>
<dbReference type="SUPFAM" id="SSF103481">
    <property type="entry name" value="Multidrug resistance efflux transporter EmrE"/>
    <property type="match status" value="2"/>
</dbReference>